<dbReference type="CDD" id="cd14014">
    <property type="entry name" value="STKc_PknB_like"/>
    <property type="match status" value="1"/>
</dbReference>
<name>A0A964BTG7_9CYAN</name>
<dbReference type="GO" id="GO:0005524">
    <property type="term" value="F:ATP binding"/>
    <property type="evidence" value="ECO:0007669"/>
    <property type="project" value="UniProtKB-KW"/>
</dbReference>
<reference evidence="10" key="1">
    <citation type="journal article" date="2021" name="Antonie Van Leeuwenhoek">
        <title>Draft genome and description of Waterburya agarophytonicola gen. nov. sp. nov. (Pleurocapsales, Cyanobacteria): a seaweed symbiont.</title>
        <authorList>
            <person name="Bonthond G."/>
            <person name="Shalygin S."/>
            <person name="Bayer T."/>
            <person name="Weinberger F."/>
        </authorList>
    </citation>
    <scope>NUCLEOTIDE SEQUENCE</scope>
    <source>
        <strain evidence="10">KI4</strain>
    </source>
</reference>
<dbReference type="GO" id="GO:0004674">
    <property type="term" value="F:protein serine/threonine kinase activity"/>
    <property type="evidence" value="ECO:0007669"/>
    <property type="project" value="UniProtKB-KW"/>
</dbReference>
<dbReference type="PROSITE" id="PS50011">
    <property type="entry name" value="PROTEIN_KINASE_DOM"/>
    <property type="match status" value="1"/>
</dbReference>
<keyword evidence="2 10" id="KW-0723">Serine/threonine-protein kinase</keyword>
<keyword evidence="11" id="KW-1185">Reference proteome</keyword>
<accession>A0A964BTG7</accession>
<dbReference type="Proteomes" id="UP000729733">
    <property type="component" value="Unassembled WGS sequence"/>
</dbReference>
<keyword evidence="5 10" id="KW-0418">Kinase</keyword>
<protein>
    <recommendedName>
        <fullName evidence="1">non-specific serine/threonine protein kinase</fullName>
        <ecNumber evidence="1">2.7.11.1</ecNumber>
    </recommendedName>
</protein>
<evidence type="ECO:0000256" key="1">
    <source>
        <dbReference type="ARBA" id="ARBA00012513"/>
    </source>
</evidence>
<comment type="catalytic activity">
    <reaction evidence="7">
        <text>L-threonyl-[protein] + ATP = O-phospho-L-threonyl-[protein] + ADP + H(+)</text>
        <dbReference type="Rhea" id="RHEA:46608"/>
        <dbReference type="Rhea" id="RHEA-COMP:11060"/>
        <dbReference type="Rhea" id="RHEA-COMP:11605"/>
        <dbReference type="ChEBI" id="CHEBI:15378"/>
        <dbReference type="ChEBI" id="CHEBI:30013"/>
        <dbReference type="ChEBI" id="CHEBI:30616"/>
        <dbReference type="ChEBI" id="CHEBI:61977"/>
        <dbReference type="ChEBI" id="CHEBI:456216"/>
        <dbReference type="EC" id="2.7.11.1"/>
    </reaction>
</comment>
<evidence type="ECO:0000256" key="3">
    <source>
        <dbReference type="ARBA" id="ARBA00022679"/>
    </source>
</evidence>
<feature type="domain" description="Protein kinase" evidence="9">
    <location>
        <begin position="10"/>
        <end position="278"/>
    </location>
</feature>
<evidence type="ECO:0000256" key="4">
    <source>
        <dbReference type="ARBA" id="ARBA00022741"/>
    </source>
</evidence>
<comment type="catalytic activity">
    <reaction evidence="8">
        <text>L-seryl-[protein] + ATP = O-phospho-L-seryl-[protein] + ADP + H(+)</text>
        <dbReference type="Rhea" id="RHEA:17989"/>
        <dbReference type="Rhea" id="RHEA-COMP:9863"/>
        <dbReference type="Rhea" id="RHEA-COMP:11604"/>
        <dbReference type="ChEBI" id="CHEBI:15378"/>
        <dbReference type="ChEBI" id="CHEBI:29999"/>
        <dbReference type="ChEBI" id="CHEBI:30616"/>
        <dbReference type="ChEBI" id="CHEBI:83421"/>
        <dbReference type="ChEBI" id="CHEBI:456216"/>
        <dbReference type="EC" id="2.7.11.1"/>
    </reaction>
</comment>
<dbReference type="PANTHER" id="PTHR24363">
    <property type="entry name" value="SERINE/THREONINE PROTEIN KINASE"/>
    <property type="match status" value="1"/>
</dbReference>
<evidence type="ECO:0000313" key="10">
    <source>
        <dbReference type="EMBL" id="MCC0177872.1"/>
    </source>
</evidence>
<evidence type="ECO:0000256" key="6">
    <source>
        <dbReference type="ARBA" id="ARBA00022840"/>
    </source>
</evidence>
<evidence type="ECO:0000256" key="8">
    <source>
        <dbReference type="ARBA" id="ARBA00048679"/>
    </source>
</evidence>
<dbReference type="InterPro" id="IPR011009">
    <property type="entry name" value="Kinase-like_dom_sf"/>
</dbReference>
<dbReference type="InterPro" id="IPR000719">
    <property type="entry name" value="Prot_kinase_dom"/>
</dbReference>
<keyword evidence="6" id="KW-0067">ATP-binding</keyword>
<evidence type="ECO:0000313" key="11">
    <source>
        <dbReference type="Proteomes" id="UP000729733"/>
    </source>
</evidence>
<evidence type="ECO:0000256" key="5">
    <source>
        <dbReference type="ARBA" id="ARBA00022777"/>
    </source>
</evidence>
<proteinExistence type="predicted"/>
<dbReference type="RefSeq" id="WP_229640939.1">
    <property type="nucleotide sequence ID" value="NZ_JADWDC010000030.1"/>
</dbReference>
<evidence type="ECO:0000256" key="2">
    <source>
        <dbReference type="ARBA" id="ARBA00022527"/>
    </source>
</evidence>
<dbReference type="PANTHER" id="PTHR24363:SF0">
    <property type="entry name" value="SERINE_THREONINE KINASE LIKE DOMAIN CONTAINING 1"/>
    <property type="match status" value="1"/>
</dbReference>
<dbReference type="SMART" id="SM00220">
    <property type="entry name" value="S_TKc"/>
    <property type="match status" value="1"/>
</dbReference>
<evidence type="ECO:0000256" key="7">
    <source>
        <dbReference type="ARBA" id="ARBA00047899"/>
    </source>
</evidence>
<evidence type="ECO:0000259" key="9">
    <source>
        <dbReference type="PROSITE" id="PS50011"/>
    </source>
</evidence>
<dbReference type="EMBL" id="JADWDC010000030">
    <property type="protein sequence ID" value="MCC0177872.1"/>
    <property type="molecule type" value="Genomic_DNA"/>
</dbReference>
<organism evidence="10 11">
    <name type="scientific">Waterburya agarophytonicola KI4</name>
    <dbReference type="NCBI Taxonomy" id="2874699"/>
    <lineage>
        <taxon>Bacteria</taxon>
        <taxon>Bacillati</taxon>
        <taxon>Cyanobacteriota</taxon>
        <taxon>Cyanophyceae</taxon>
        <taxon>Pleurocapsales</taxon>
        <taxon>Hyellaceae</taxon>
        <taxon>Waterburya</taxon>
        <taxon>Waterburya agarophytonicola</taxon>
    </lineage>
</organism>
<gene>
    <name evidence="10" type="ORF">I4641_12880</name>
</gene>
<keyword evidence="4" id="KW-0547">Nucleotide-binding</keyword>
<keyword evidence="3" id="KW-0808">Transferase</keyword>
<comment type="caution">
    <text evidence="10">The sequence shown here is derived from an EMBL/GenBank/DDBJ whole genome shotgun (WGS) entry which is preliminary data.</text>
</comment>
<sequence length="513" mass="58368">MKGEIIEKKYKIIKVLGQDFCSETFLAQGKGLYSFHRYAIKKFKPILGDPQVRKIRDLFEREASILKLLSGKNRQIPQLHEYFVDGEDFYLVREWIEGVTLEQKVRQQGKLPETEVKQILASILEVLQHIHNYGIVYRELSPSSIILRQNHWLNLIKDRECLPIPIYFGGVEELESQTQRLNQPSLLLANQHQYIPPEKELGKSLYASDLYSLGLTAIYLLTGKTPAELDCDLYNHKLLWQQDVPDISANLVRAINRSICTKQSDRFASAEEMSQALFPQSIDISESLITQTEKKSWLTSEVKIVSTLMSSGLGILGIAFAMLNFDFDLSLKDNNSLNPTQDKSSDVASLQEASKNNTVEALSSTTTVSSIPQEQAVLNIPAFRVGVPLEQIIDSLGKPTYESKGYWNNSRAFLYADFIPDRVDLGYLSDLQTQTIHQTEVSFAESVGGIEIENTLKQLLMTDYSVEIEQKVKRVIQKKSDKQEFRVNNLEGIIQRNAQNHIYVAVWKSGFHQ</sequence>
<dbReference type="EC" id="2.7.11.1" evidence="1"/>
<dbReference type="Gene3D" id="1.10.510.10">
    <property type="entry name" value="Transferase(Phosphotransferase) domain 1"/>
    <property type="match status" value="1"/>
</dbReference>
<dbReference type="SUPFAM" id="SSF56112">
    <property type="entry name" value="Protein kinase-like (PK-like)"/>
    <property type="match status" value="1"/>
</dbReference>
<dbReference type="AlphaFoldDB" id="A0A964BTG7"/>
<dbReference type="Pfam" id="PF00069">
    <property type="entry name" value="Pkinase"/>
    <property type="match status" value="1"/>
</dbReference>